<gene>
    <name evidence="3" type="ORF">Amon01_000234700</name>
</gene>
<dbReference type="PANTHER" id="PTHR37283:SF1">
    <property type="entry name" value="PH DOMAIN-CONTAINING PROTEIN YHR131C"/>
    <property type="match status" value="1"/>
</dbReference>
<dbReference type="SUPFAM" id="SSF50729">
    <property type="entry name" value="PH domain-like"/>
    <property type="match status" value="1"/>
</dbReference>
<dbReference type="PANTHER" id="PTHR37283">
    <property type="entry name" value="PH DOMAIN-CONTAINING PROTEIN YHR131C"/>
    <property type="match status" value="1"/>
</dbReference>
<feature type="compositionally biased region" description="Low complexity" evidence="2">
    <location>
        <begin position="757"/>
        <end position="806"/>
    </location>
</feature>
<feature type="compositionally biased region" description="Acidic residues" evidence="2">
    <location>
        <begin position="500"/>
        <end position="517"/>
    </location>
</feature>
<feature type="compositionally biased region" description="Low complexity" evidence="2">
    <location>
        <begin position="101"/>
        <end position="113"/>
    </location>
</feature>
<feature type="compositionally biased region" description="Low complexity" evidence="2">
    <location>
        <begin position="728"/>
        <end position="747"/>
    </location>
</feature>
<keyword evidence="4" id="KW-1185">Reference proteome</keyword>
<dbReference type="AlphaFoldDB" id="A0A9W7DE20"/>
<feature type="compositionally biased region" description="Low complexity" evidence="2">
    <location>
        <begin position="15"/>
        <end position="37"/>
    </location>
</feature>
<organism evidence="3 4">
    <name type="scientific">Ambrosiozyma monospora</name>
    <name type="common">Yeast</name>
    <name type="synonym">Endomycopsis monosporus</name>
    <dbReference type="NCBI Taxonomy" id="43982"/>
    <lineage>
        <taxon>Eukaryota</taxon>
        <taxon>Fungi</taxon>
        <taxon>Dikarya</taxon>
        <taxon>Ascomycota</taxon>
        <taxon>Saccharomycotina</taxon>
        <taxon>Pichiomycetes</taxon>
        <taxon>Pichiales</taxon>
        <taxon>Pichiaceae</taxon>
        <taxon>Ambrosiozyma</taxon>
    </lineage>
</organism>
<comment type="caution">
    <text evidence="3">The sequence shown here is derived from an EMBL/GenBank/DDBJ whole genome shotgun (WGS) entry which is preliminary data.</text>
</comment>
<dbReference type="OrthoDB" id="5865767at2759"/>
<dbReference type="EMBL" id="BSXU01000840">
    <property type="protein sequence ID" value="GMG21916.1"/>
    <property type="molecule type" value="Genomic_DNA"/>
</dbReference>
<accession>A0A9W7DE20</accession>
<dbReference type="Proteomes" id="UP001165063">
    <property type="component" value="Unassembled WGS sequence"/>
</dbReference>
<protein>
    <submittedName>
        <fullName evidence="3">Unnamed protein product</fullName>
    </submittedName>
</protein>
<feature type="region of interest" description="Disordered" evidence="2">
    <location>
        <begin position="1"/>
        <end position="46"/>
    </location>
</feature>
<evidence type="ECO:0000256" key="1">
    <source>
        <dbReference type="SAM" id="Coils"/>
    </source>
</evidence>
<feature type="region of interest" description="Disordered" evidence="2">
    <location>
        <begin position="585"/>
        <end position="626"/>
    </location>
</feature>
<feature type="region of interest" description="Disordered" evidence="2">
    <location>
        <begin position="529"/>
        <end position="550"/>
    </location>
</feature>
<feature type="compositionally biased region" description="Basic residues" evidence="2">
    <location>
        <begin position="1"/>
        <end position="14"/>
    </location>
</feature>
<sequence length="890" mass="97747">MFKFQQKSKSKSRSRSNTASSNSSTNSTSHFYSTSSTARLRERSQSSAAFPIQNELININRNNNNNNNSNTNLLKLPIPISTATSTCTSRQRSISAPPPLSMSHSISTSSTISTPGISSSSSCLEFLKLIEPEPVFPPDYECISLPNKPRATWPSELEGQESLPGYTPTVYKMLSLQRKLEWITPYELSPNRQWKHVVLELNSTQLNVYNNDRQLAPIYANSGNINLSKPENFKSRLTNDFDLRQRCFYKDRGLLSKQNLVRSYSLQYGRIGIALDYKKRKNVVRLRLETEQFLLEFPTTQSMIEWYCCIGLGIDNALDLSRREMPKYRTVPRRRRRRRDDDDHHHLGRRRRNTHNLGDPLLTAGPVGNGSSKKRLGGGFMSKLKKKLSSAHLSSAGHSLNNTPSQSRQNSMVNLQYSAAGAGSGAGAGGAYGGGFGMLQNNFSSMNLDTDIEDEHEPTNDVIAAYEADLEEEDREGEEYEGELDELDEVIHQTALPHTDEEDEEYDDDEDDDEDDGVVDIDFRRHHSSTVSTCATDEPPPSSASASAGAGAGSLSFAVSSMLQLPSTPIIPENEVLGAKSSILEQEEEQEHGSHDHHSLHSSNTHDSSLTGTTSSDSSNIMNNSASPTVTITTTLSSACDLAHPEPSKTMNGASYNVVVPQLMSVPSLNIPSVPASPTLKHILKPSNGNGTASVLTCSTTNSQSQSQCPSPINSLCGTPVTPTTIMTNTSTSTTSTSYPYPYPSSSLARHSTNNTQSAFPSSQSQLQSQSQSQFPQPQLLQFPTPRSRSASTASRKSQSQSQSQSHKSKLQLHHPSSLSSSPSLAQTPPPTTTTKPTTTAQTQHPTKIQYLEKPSLETHNRLSLSDIPDLPSESKIIRDQIRRVPNWKV</sequence>
<feature type="compositionally biased region" description="Low complexity" evidence="2">
    <location>
        <begin position="601"/>
        <end position="619"/>
    </location>
</feature>
<dbReference type="Gene3D" id="2.30.29.30">
    <property type="entry name" value="Pleckstrin-homology domain (PH domain)/Phosphotyrosine-binding domain (PTB)"/>
    <property type="match status" value="1"/>
</dbReference>
<feature type="region of interest" description="Disordered" evidence="2">
    <location>
        <begin position="495"/>
        <end position="517"/>
    </location>
</feature>
<feature type="region of interest" description="Disordered" evidence="2">
    <location>
        <begin position="728"/>
        <end position="872"/>
    </location>
</feature>
<evidence type="ECO:0000256" key="2">
    <source>
        <dbReference type="SAM" id="MobiDB-lite"/>
    </source>
</evidence>
<feature type="compositionally biased region" description="Low complexity" evidence="2">
    <location>
        <begin position="814"/>
        <end position="848"/>
    </location>
</feature>
<feature type="coiled-coil region" evidence="1">
    <location>
        <begin position="463"/>
        <end position="490"/>
    </location>
</feature>
<feature type="region of interest" description="Disordered" evidence="2">
    <location>
        <begin position="329"/>
        <end position="378"/>
    </location>
</feature>
<evidence type="ECO:0000313" key="4">
    <source>
        <dbReference type="Proteomes" id="UP001165063"/>
    </source>
</evidence>
<dbReference type="InterPro" id="IPR011993">
    <property type="entry name" value="PH-like_dom_sf"/>
</dbReference>
<name>A0A9W7DE20_AMBMO</name>
<feature type="region of interest" description="Disordered" evidence="2">
    <location>
        <begin position="90"/>
        <end position="113"/>
    </location>
</feature>
<proteinExistence type="predicted"/>
<reference evidence="3" key="1">
    <citation type="submission" date="2023-04" db="EMBL/GenBank/DDBJ databases">
        <title>Ambrosiozyma monospora NBRC 1965.</title>
        <authorList>
            <person name="Ichikawa N."/>
            <person name="Sato H."/>
            <person name="Tonouchi N."/>
        </authorList>
    </citation>
    <scope>NUCLEOTIDE SEQUENCE</scope>
    <source>
        <strain evidence="3">NBRC 1965</strain>
    </source>
</reference>
<keyword evidence="1" id="KW-0175">Coiled coil</keyword>
<evidence type="ECO:0000313" key="3">
    <source>
        <dbReference type="EMBL" id="GMG21916.1"/>
    </source>
</evidence>